<gene>
    <name evidence="1" type="ORF">DPEC_G00239730</name>
</gene>
<evidence type="ECO:0000313" key="2">
    <source>
        <dbReference type="Proteomes" id="UP001157502"/>
    </source>
</evidence>
<name>A0ACC2FZ19_DALPE</name>
<organism evidence="1 2">
    <name type="scientific">Dallia pectoralis</name>
    <name type="common">Alaska blackfish</name>
    <dbReference type="NCBI Taxonomy" id="75939"/>
    <lineage>
        <taxon>Eukaryota</taxon>
        <taxon>Metazoa</taxon>
        <taxon>Chordata</taxon>
        <taxon>Craniata</taxon>
        <taxon>Vertebrata</taxon>
        <taxon>Euteleostomi</taxon>
        <taxon>Actinopterygii</taxon>
        <taxon>Neopterygii</taxon>
        <taxon>Teleostei</taxon>
        <taxon>Protacanthopterygii</taxon>
        <taxon>Esociformes</taxon>
        <taxon>Umbridae</taxon>
        <taxon>Dallia</taxon>
    </lineage>
</organism>
<accession>A0ACC2FZ19</accession>
<sequence>MKRNKGNSRSVGCLRHGNSHDVRAVRAVYLLTGGTAASSAMGYLGACPPGSADVRSCDLPPNTDYSDLGSAGTYHSSNQGVDSAHFNSFDFEGADSDFDAFDCGGFSF</sequence>
<evidence type="ECO:0000313" key="1">
    <source>
        <dbReference type="EMBL" id="KAJ7996699.1"/>
    </source>
</evidence>
<dbReference type="EMBL" id="CM055747">
    <property type="protein sequence ID" value="KAJ7996699.1"/>
    <property type="molecule type" value="Genomic_DNA"/>
</dbReference>
<dbReference type="Proteomes" id="UP001157502">
    <property type="component" value="Chromosome 20"/>
</dbReference>
<proteinExistence type="predicted"/>
<reference evidence="1" key="1">
    <citation type="submission" date="2021-05" db="EMBL/GenBank/DDBJ databases">
        <authorList>
            <person name="Pan Q."/>
            <person name="Jouanno E."/>
            <person name="Zahm M."/>
            <person name="Klopp C."/>
            <person name="Cabau C."/>
            <person name="Louis A."/>
            <person name="Berthelot C."/>
            <person name="Parey E."/>
            <person name="Roest Crollius H."/>
            <person name="Montfort J."/>
            <person name="Robinson-Rechavi M."/>
            <person name="Bouchez O."/>
            <person name="Lampietro C."/>
            <person name="Lopez Roques C."/>
            <person name="Donnadieu C."/>
            <person name="Postlethwait J."/>
            <person name="Bobe J."/>
            <person name="Dillon D."/>
            <person name="Chandos A."/>
            <person name="von Hippel F."/>
            <person name="Guiguen Y."/>
        </authorList>
    </citation>
    <scope>NUCLEOTIDE SEQUENCE</scope>
    <source>
        <strain evidence="1">YG-Jan2019</strain>
    </source>
</reference>
<comment type="caution">
    <text evidence="1">The sequence shown here is derived from an EMBL/GenBank/DDBJ whole genome shotgun (WGS) entry which is preliminary data.</text>
</comment>
<keyword evidence="2" id="KW-1185">Reference proteome</keyword>
<protein>
    <submittedName>
        <fullName evidence="1">Uncharacterized protein</fullName>
    </submittedName>
</protein>